<keyword evidence="2" id="KW-1185">Reference proteome</keyword>
<gene>
    <name evidence="1" type="ORF">GCM10023191_007120</name>
</gene>
<name>A0ABP8PCH6_9ACTN</name>
<proteinExistence type="predicted"/>
<sequence length="108" mass="12231">MTQSAKDAHQIAAGFRDLDLDTSRADDINARIKSITRSHWDLQARAKHAHSIIFGGRVHDNSNDPDGYVIRGNPLRAFDWDFRYLRIPDGVPLGPKTLARARTRAWPL</sequence>
<dbReference type="EMBL" id="BAABHF010000009">
    <property type="protein sequence ID" value="GAA4484252.1"/>
    <property type="molecule type" value="Genomic_DNA"/>
</dbReference>
<dbReference type="Proteomes" id="UP001500503">
    <property type="component" value="Unassembled WGS sequence"/>
</dbReference>
<protein>
    <submittedName>
        <fullName evidence="1">Uncharacterized protein</fullName>
    </submittedName>
</protein>
<evidence type="ECO:0000313" key="2">
    <source>
        <dbReference type="Proteomes" id="UP001500503"/>
    </source>
</evidence>
<reference evidence="2" key="1">
    <citation type="journal article" date="2019" name="Int. J. Syst. Evol. Microbiol.">
        <title>The Global Catalogue of Microorganisms (GCM) 10K type strain sequencing project: providing services to taxonomists for standard genome sequencing and annotation.</title>
        <authorList>
            <consortium name="The Broad Institute Genomics Platform"/>
            <consortium name="The Broad Institute Genome Sequencing Center for Infectious Disease"/>
            <person name="Wu L."/>
            <person name="Ma J."/>
        </authorList>
    </citation>
    <scope>NUCLEOTIDE SEQUENCE [LARGE SCALE GENOMIC DNA]</scope>
    <source>
        <strain evidence="2">JCM 17933</strain>
    </source>
</reference>
<accession>A0ABP8PCH6</accession>
<evidence type="ECO:0000313" key="1">
    <source>
        <dbReference type="EMBL" id="GAA4484252.1"/>
    </source>
</evidence>
<comment type="caution">
    <text evidence="1">The sequence shown here is derived from an EMBL/GenBank/DDBJ whole genome shotgun (WGS) entry which is preliminary data.</text>
</comment>
<organism evidence="1 2">
    <name type="scientific">Actinoallomurus oryzae</name>
    <dbReference type="NCBI Taxonomy" id="502180"/>
    <lineage>
        <taxon>Bacteria</taxon>
        <taxon>Bacillati</taxon>
        <taxon>Actinomycetota</taxon>
        <taxon>Actinomycetes</taxon>
        <taxon>Streptosporangiales</taxon>
        <taxon>Thermomonosporaceae</taxon>
        <taxon>Actinoallomurus</taxon>
    </lineage>
</organism>